<comment type="caution">
    <text evidence="8">The sequence shown here is derived from an EMBL/GenBank/DDBJ whole genome shotgun (WGS) entry which is preliminary data.</text>
</comment>
<comment type="subcellular location">
    <subcellularLocation>
        <location evidence="1">Cell membrane</location>
        <topology evidence="1">Multi-pass membrane protein</topology>
    </subcellularLocation>
</comment>
<dbReference type="Proteomes" id="UP000550354">
    <property type="component" value="Unassembled WGS sequence"/>
</dbReference>
<dbReference type="PANTHER" id="PTHR30287">
    <property type="entry name" value="MEMBRANE COMPONENT OF PREDICTED ABC SUPERFAMILY METABOLITE UPTAKE TRANSPORTER"/>
    <property type="match status" value="1"/>
</dbReference>
<reference evidence="8 9" key="1">
    <citation type="submission" date="2020-07" db="EMBL/GenBank/DDBJ databases">
        <title>Draft genome and description of Aeromicrobium phoceense strain Marseille-Q0843 isolated from healthy skin swab.</title>
        <authorList>
            <person name="Boxberger M."/>
            <person name="La Scola B."/>
        </authorList>
    </citation>
    <scope>NUCLEOTIDE SEQUENCE [LARGE SCALE GENOMIC DNA]</scope>
    <source>
        <strain evidence="8 9">Marseille-Q0843</strain>
    </source>
</reference>
<feature type="transmembrane region" description="Helical" evidence="6">
    <location>
        <begin position="690"/>
        <end position="711"/>
    </location>
</feature>
<dbReference type="PANTHER" id="PTHR30287:SF1">
    <property type="entry name" value="INNER MEMBRANE PROTEIN"/>
    <property type="match status" value="1"/>
</dbReference>
<feature type="transmembrane region" description="Helical" evidence="6">
    <location>
        <begin position="777"/>
        <end position="797"/>
    </location>
</feature>
<feature type="transmembrane region" description="Helical" evidence="6">
    <location>
        <begin position="393"/>
        <end position="412"/>
    </location>
</feature>
<evidence type="ECO:0000256" key="6">
    <source>
        <dbReference type="SAM" id="Phobius"/>
    </source>
</evidence>
<gene>
    <name evidence="8" type="ORF">H1W00_15475</name>
</gene>
<evidence type="ECO:0000256" key="2">
    <source>
        <dbReference type="ARBA" id="ARBA00022475"/>
    </source>
</evidence>
<name>A0A838XLK0_9ACTN</name>
<dbReference type="RefSeq" id="WP_181756699.1">
    <property type="nucleotide sequence ID" value="NZ_JACEOG010000002.1"/>
</dbReference>
<evidence type="ECO:0000256" key="1">
    <source>
        <dbReference type="ARBA" id="ARBA00004651"/>
    </source>
</evidence>
<evidence type="ECO:0000256" key="5">
    <source>
        <dbReference type="ARBA" id="ARBA00023136"/>
    </source>
</evidence>
<keyword evidence="2" id="KW-1003">Cell membrane</keyword>
<feature type="transmembrane region" description="Helical" evidence="6">
    <location>
        <begin position="246"/>
        <end position="270"/>
    </location>
</feature>
<organism evidence="8 9">
    <name type="scientific">Aeromicrobium phoceense</name>
    <dbReference type="NCBI Taxonomy" id="2754045"/>
    <lineage>
        <taxon>Bacteria</taxon>
        <taxon>Bacillati</taxon>
        <taxon>Actinomycetota</taxon>
        <taxon>Actinomycetes</taxon>
        <taxon>Propionibacteriales</taxon>
        <taxon>Nocardioidaceae</taxon>
        <taxon>Aeromicrobium</taxon>
    </lineage>
</organism>
<feature type="domain" description="ABC3 transporter permease C-terminal" evidence="7">
    <location>
        <begin position="700"/>
        <end position="805"/>
    </location>
</feature>
<dbReference type="InterPro" id="IPR003838">
    <property type="entry name" value="ABC3_permease_C"/>
</dbReference>
<feature type="domain" description="ABC3 transporter permease C-terminal" evidence="7">
    <location>
        <begin position="253"/>
        <end position="363"/>
    </location>
</feature>
<feature type="transmembrane region" description="Helical" evidence="6">
    <location>
        <begin position="743"/>
        <end position="771"/>
    </location>
</feature>
<dbReference type="AlphaFoldDB" id="A0A838XLK0"/>
<dbReference type="InterPro" id="IPR038766">
    <property type="entry name" value="Membrane_comp_ABC_pdt"/>
</dbReference>
<sequence>MSARALARGHVGALVGLAFAILGGSAFITVGAVLTETSLRAEVPPTRLADAEILVSAAQRVPVVEDFDVRLPERATVPADLVERVGRVPGVSAVAADVGLPLSITTDGVTRTVEAHPWPVADLGDPALRGAAPGPDAVVVDEEIAGIEVGDRLAVGVGETRRNLLVSGIVDAPGPGVHLATSTMSDLAALPGGASDLLAIRVSDDADIAAVAAAIEDVVGGEYAVTTGDARGAVESLAVGNARLELVALAASLAGTLLLLVGCIVASAMATSVANQRRELALLRAVGATPRQVRGLVARQATVAAACGLLPGVALGYLAAGWFCDQLAERGVLPVVVPVVHSPIAGLVVVALTLVVVQLAARGATFRASRRPATEAMGDAQVEPRQPSRVRTGLGLGLVVLSLAPAFGALVVTGEEAFLSAVSGTLLGIVGLALCGPALARAVTGRLAERRGERAPVTRWLALHQTHAYALRTAGAVTVLALAFGLTVAQVFAQSTLERATSAEQAAGMTADATITGALTAADVASLGDTAGVDAAVPMVSTSVVRTSRMLGDATTERFPALGLGPDADRVVDLDVAAGGLADLRGETVALDASTARRWGLDVGDRVELRLANGDPVSPEVVATYRRGFGFGTVVASTELLAAHGLARSADAALVSGDPAALDGWAASHPDHAVTAATSLTGSGSDPQRWLNLIVLLPMLGYVLVAVASSLRTTTRRRREEMSTLRMLGATPRQIRSMVTREALLLGSLAIAAGTVLSVLPMSILGLGVLARPWPQGPLWVIPAIGAVVMLAALTSMRGATRRILQRPPLTS</sequence>
<keyword evidence="3 6" id="KW-0812">Transmembrane</keyword>
<dbReference type="GO" id="GO:0005886">
    <property type="term" value="C:plasma membrane"/>
    <property type="evidence" value="ECO:0007669"/>
    <property type="project" value="UniProtKB-SubCell"/>
</dbReference>
<evidence type="ECO:0000256" key="3">
    <source>
        <dbReference type="ARBA" id="ARBA00022692"/>
    </source>
</evidence>
<evidence type="ECO:0000256" key="4">
    <source>
        <dbReference type="ARBA" id="ARBA00022989"/>
    </source>
</evidence>
<keyword evidence="9" id="KW-1185">Reference proteome</keyword>
<protein>
    <submittedName>
        <fullName evidence="8">FtsX-like permease family protein</fullName>
    </submittedName>
</protein>
<dbReference type="EMBL" id="JACEOG010000002">
    <property type="protein sequence ID" value="MBA4609881.1"/>
    <property type="molecule type" value="Genomic_DNA"/>
</dbReference>
<feature type="transmembrane region" description="Helical" evidence="6">
    <location>
        <begin position="418"/>
        <end position="440"/>
    </location>
</feature>
<feature type="transmembrane region" description="Helical" evidence="6">
    <location>
        <begin position="301"/>
        <end position="323"/>
    </location>
</feature>
<dbReference type="Pfam" id="PF02687">
    <property type="entry name" value="FtsX"/>
    <property type="match status" value="2"/>
</dbReference>
<accession>A0A838XLK0</accession>
<keyword evidence="4 6" id="KW-1133">Transmembrane helix</keyword>
<evidence type="ECO:0000313" key="9">
    <source>
        <dbReference type="Proteomes" id="UP000550354"/>
    </source>
</evidence>
<feature type="transmembrane region" description="Helical" evidence="6">
    <location>
        <begin position="343"/>
        <end position="361"/>
    </location>
</feature>
<evidence type="ECO:0000313" key="8">
    <source>
        <dbReference type="EMBL" id="MBA4609881.1"/>
    </source>
</evidence>
<keyword evidence="5 6" id="KW-0472">Membrane</keyword>
<evidence type="ECO:0000259" key="7">
    <source>
        <dbReference type="Pfam" id="PF02687"/>
    </source>
</evidence>
<feature type="transmembrane region" description="Helical" evidence="6">
    <location>
        <begin position="469"/>
        <end position="493"/>
    </location>
</feature>
<proteinExistence type="predicted"/>